<protein>
    <submittedName>
        <fullName evidence="1">DUF4417 domain-containing protein</fullName>
    </submittedName>
</protein>
<evidence type="ECO:0000313" key="2">
    <source>
        <dbReference type="Proteomes" id="UP001348641"/>
    </source>
</evidence>
<reference evidence="1 2" key="1">
    <citation type="submission" date="2023-07" db="EMBL/GenBank/DDBJ databases">
        <authorList>
            <person name="Girao M."/>
            <person name="Carvalho M.F."/>
        </authorList>
    </citation>
    <scope>NUCLEOTIDE SEQUENCE [LARGE SCALE GENOMIC DNA]</scope>
    <source>
        <strain evidence="1 2">66/93</strain>
    </source>
</reference>
<evidence type="ECO:0000313" key="1">
    <source>
        <dbReference type="EMBL" id="MEE2050637.1"/>
    </source>
</evidence>
<dbReference type="RefSeq" id="WP_330157834.1">
    <property type="nucleotide sequence ID" value="NZ_BAAAJA010000005.1"/>
</dbReference>
<dbReference type="Proteomes" id="UP001348641">
    <property type="component" value="Unassembled WGS sequence"/>
</dbReference>
<proteinExistence type="predicted"/>
<accession>A0ABU7KPN2</accession>
<gene>
    <name evidence="1" type="ORF">Q8A49_09015</name>
</gene>
<dbReference type="EMBL" id="JAUUCC010000017">
    <property type="protein sequence ID" value="MEE2050637.1"/>
    <property type="molecule type" value="Genomic_DNA"/>
</dbReference>
<organism evidence="1 2">
    <name type="scientific">Nocardiopsis tropica</name>
    <dbReference type="NCBI Taxonomy" id="109330"/>
    <lineage>
        <taxon>Bacteria</taxon>
        <taxon>Bacillati</taxon>
        <taxon>Actinomycetota</taxon>
        <taxon>Actinomycetes</taxon>
        <taxon>Streptosporangiales</taxon>
        <taxon>Nocardiopsidaceae</taxon>
        <taxon>Nocardiopsis</taxon>
    </lineage>
</organism>
<comment type="caution">
    <text evidence="1">The sequence shown here is derived from an EMBL/GenBank/DDBJ whole genome shotgun (WGS) entry which is preliminary data.</text>
</comment>
<name>A0ABU7KPN2_9ACTN</name>
<sequence>MSPVDLPLPTAHVPVPARGCDCTACPWWAGPDGTGGPATIEPLCSGNNSDCSYCGCSRAEAEAPTGACGTCPIRCPSRDNLRDWIADVGGTLAFDDITLPRHTLPHLPGYIPQVDGTTVTALDEHLSWPAYAVGLRRVFSPRSHTIYPRWRDGARAHDLLGLNPGQLAILSGYGEDPLVEAFWSLRRRDRLIEQIADQGWDLVLACNYSVYGNWPRQEHLLNMRRSLLLATEFAQAGLPTVPNIYWFRLEDLQRWTEWIADVRPPAIAINAQTMRTAADWDSWLLPGLHWLTAHIPADLPVIITGLSRPDRIGTAVELFGERLTLLNQTAQAYGLHGEVMGPQGRQRVHASTPDAFRSTVRYFASLLPRSSEVPS</sequence>